<evidence type="ECO:0000256" key="1">
    <source>
        <dbReference type="ARBA" id="ARBA00005622"/>
    </source>
</evidence>
<dbReference type="InterPro" id="IPR029058">
    <property type="entry name" value="AB_hydrolase_fold"/>
</dbReference>
<dbReference type="STRING" id="573065.Astex_0533"/>
<accession>E8RQW1</accession>
<dbReference type="PANTHER" id="PTHR40841">
    <property type="entry name" value="SIDEROPHORE TRIACETYLFUSARININE C ESTERASE"/>
    <property type="match status" value="1"/>
</dbReference>
<evidence type="ECO:0000256" key="2">
    <source>
        <dbReference type="ARBA" id="ARBA00022801"/>
    </source>
</evidence>
<dbReference type="PANTHER" id="PTHR40841:SF2">
    <property type="entry name" value="SIDEROPHORE-DEGRADING ESTERASE (EUROFUNG)"/>
    <property type="match status" value="1"/>
</dbReference>
<organism evidence="3 4">
    <name type="scientific">Asticcacaulis excentricus (strain ATCC 15261 / DSM 4724 / KCTC 12464 / NCIMB 9791 / VKM B-1370 / CB 48)</name>
    <dbReference type="NCBI Taxonomy" id="573065"/>
    <lineage>
        <taxon>Bacteria</taxon>
        <taxon>Pseudomonadati</taxon>
        <taxon>Pseudomonadota</taxon>
        <taxon>Alphaproteobacteria</taxon>
        <taxon>Caulobacterales</taxon>
        <taxon>Caulobacteraceae</taxon>
        <taxon>Asticcacaulis</taxon>
    </lineage>
</organism>
<dbReference type="HOGENOM" id="CLU_039834_0_0_5"/>
<reference evidence="4" key="1">
    <citation type="submission" date="2010-12" db="EMBL/GenBank/DDBJ databases">
        <title>Complete sequence of chromosome 1 of Asticcacaulis excentricus CB 48.</title>
        <authorList>
            <consortium name="US DOE Joint Genome Institute"/>
            <person name="Lucas S."/>
            <person name="Copeland A."/>
            <person name="Lapidus A."/>
            <person name="Cheng J.-F."/>
            <person name="Bruce D."/>
            <person name="Goodwin L."/>
            <person name="Pitluck S."/>
            <person name="Teshima H."/>
            <person name="Davenport K."/>
            <person name="Detter J.C."/>
            <person name="Han C."/>
            <person name="Tapia R."/>
            <person name="Land M."/>
            <person name="Hauser L."/>
            <person name="Jeffries C."/>
            <person name="Kyrpides N."/>
            <person name="Ivanova N."/>
            <person name="Ovchinnikova G."/>
            <person name="Brun Y.V."/>
            <person name="Woyke T."/>
        </authorList>
    </citation>
    <scope>NUCLEOTIDE SEQUENCE [LARGE SCALE GENOMIC DNA]</scope>
    <source>
        <strain evidence="4">ATCC 15261 / DSM 4724 / KCTC 12464 / NCIMB 9791 / VKM B-1370 / CB 48</strain>
    </source>
</reference>
<dbReference type="GO" id="GO:0016788">
    <property type="term" value="F:hydrolase activity, acting on ester bonds"/>
    <property type="evidence" value="ECO:0007669"/>
    <property type="project" value="TreeGrafter"/>
</dbReference>
<dbReference type="InterPro" id="IPR000801">
    <property type="entry name" value="Esterase-like"/>
</dbReference>
<keyword evidence="4" id="KW-1185">Reference proteome</keyword>
<dbReference type="SUPFAM" id="SSF53474">
    <property type="entry name" value="alpha/beta-Hydrolases"/>
    <property type="match status" value="1"/>
</dbReference>
<dbReference type="EMBL" id="CP002395">
    <property type="protein sequence ID" value="ADU12224.1"/>
    <property type="molecule type" value="Genomic_DNA"/>
</dbReference>
<name>E8RQW1_ASTEC</name>
<dbReference type="Pfam" id="PF00756">
    <property type="entry name" value="Esterase"/>
    <property type="match status" value="1"/>
</dbReference>
<dbReference type="Gene3D" id="3.40.50.1820">
    <property type="entry name" value="alpha/beta hydrolase"/>
    <property type="match status" value="1"/>
</dbReference>
<evidence type="ECO:0000313" key="4">
    <source>
        <dbReference type="Proteomes" id="UP000001492"/>
    </source>
</evidence>
<dbReference type="KEGG" id="aex:Astex_0533"/>
<gene>
    <name evidence="3" type="ordered locus">Astex_0533</name>
</gene>
<keyword evidence="2" id="KW-0378">Hydrolase</keyword>
<dbReference type="eggNOG" id="COG2819">
    <property type="taxonomic scope" value="Bacteria"/>
</dbReference>
<proteinExistence type="inferred from homology"/>
<protein>
    <submittedName>
        <fullName evidence="3">Esterase</fullName>
    </submittedName>
</protein>
<evidence type="ECO:0000313" key="3">
    <source>
        <dbReference type="EMBL" id="ADU12224.1"/>
    </source>
</evidence>
<dbReference type="Proteomes" id="UP000001492">
    <property type="component" value="Chromosome 1"/>
</dbReference>
<dbReference type="InterPro" id="IPR052558">
    <property type="entry name" value="Siderophore_Hydrolase_D"/>
</dbReference>
<dbReference type="AlphaFoldDB" id="E8RQW1"/>
<comment type="similarity">
    <text evidence="1">Belongs to the esterase D family.</text>
</comment>
<sequence>MDEMDSFSSRALGSGTPASVSSRRVFLLSTACSAMATVTFATPQETGFIGAGIPVEIGKGYRITSHILGDMRRVNISLPTEYADPATAHKRYPVLYLLDGGDGWQDFAHIASMVQQGGTWGANAPVIVVGIESKDRKAELTTPSTDPEEIKKLPTSGKADLFRRFMVEELRPLVDAAYRTDGVNAIMGESLAGLFVVDTFLRFGGQFQKYIAVSPSLWWDYGNLSKMSDSLLKTKTTTPRTLWLSIGNEGGTMQAGVDRLVAALKDNAAENIAWSYRPLKDESHATIYHPAATQGVRFLFPGDAG</sequence>